<dbReference type="OrthoDB" id="9769367at2"/>
<dbReference type="Gene3D" id="3.40.50.450">
    <property type="match status" value="1"/>
</dbReference>
<feature type="coiled-coil region" evidence="1">
    <location>
        <begin position="561"/>
        <end position="588"/>
    </location>
</feature>
<accession>A0A345YIL5</accession>
<geneLocation type="plasmid" evidence="2 3">
    <name>unnamed</name>
</geneLocation>
<dbReference type="RefSeq" id="WP_115418080.1">
    <property type="nucleotide sequence ID" value="NZ_CP031358.1"/>
</dbReference>
<protein>
    <submittedName>
        <fullName evidence="2">Uncharacterized protein</fullName>
    </submittedName>
</protein>
<dbReference type="KEGG" id="err:DVR09_15030"/>
<keyword evidence="2" id="KW-0614">Plasmid</keyword>
<dbReference type="EMBL" id="CP031358">
    <property type="protein sequence ID" value="AXK43767.1"/>
    <property type="molecule type" value="Genomic_DNA"/>
</dbReference>
<reference evidence="2 3" key="1">
    <citation type="submission" date="2018-07" db="EMBL/GenBank/DDBJ databases">
        <title>Genome sequence of Erythrobacter strain YH-07, an antagonistic bacterium isolated from Yellow Sea.</title>
        <authorList>
            <person name="Tang T."/>
            <person name="Liu Q."/>
            <person name="Sun X."/>
        </authorList>
    </citation>
    <scope>NUCLEOTIDE SEQUENCE [LARGE SCALE GENOMIC DNA]</scope>
    <source>
        <strain evidence="2 3">YH-07</strain>
        <plasmid evidence="2 3">unnamed</plasmid>
    </source>
</reference>
<keyword evidence="3" id="KW-1185">Reference proteome</keyword>
<evidence type="ECO:0000256" key="1">
    <source>
        <dbReference type="SAM" id="Coils"/>
    </source>
</evidence>
<sequence>MTAYSYKTFATREQVPGQHIPLITVPHGHALNNEHRAPFASGATAARALMVHAQRELSDPQRGPDYFNRLRTMHDSASINSQSVKRRLRMRQNRAAAALANSDVELSGEQLQTVADIAMVQAEIGEALLPEVMANGQPAEAVIDEIDTITREALRSATLLRTEQQVGKEVDPNAWARSLNERLASGPKADNSEAGAEARAGLITRFSGLVYQLEEQLPLAVDRDEPLYDIDDAMDPEEVAATVNSLSEAMGDDFNPEDIGQGEELSYQARQAIWQSMSMDERTFAATKIALTPAQRIEVGMSIVNSTPPAIRLPEQELGTGRFDVRMSTEEEARAMESLLRYAGEERTYPGPEKAGQYVEGLKELSMPAGEQGRMTIGFAVANNPAAVEHAKGLIERLSQRDDARIIIHTENPQVAAELQEARKAALEANGHSFGGFKDGADASREHGGWSLADNGEDRILGAEKRDAEIFVANTDKVWAYTNTIDLEITSQSEAMTDIVNAQRAVNATQNDVKNAREAMLASRDPALVQKAVELAEAGESDKEAVKAANATADKQLVKDLNGLESKAARAQTKLYSAKQKMDKIERQASQDAYRRSTPGDLARATIVDLAQQQGKLTKVYVPGNADKGAVIETSKGNLAEQREYVAQRLAQRLRNGTASERGNLRRLFHAERGVNATLVDGSNYYRESKGAKKGFEALRLRIAGLSKTGVILTSHNAKNEISAEAVNNSGRPHLVATAWRVSDHSTPIDLNGRQVTLSERKTELDLGYAPVGGKGSDASRVREWSHKDLKGAVITVVGGGSMTRETYDAIQELAVKKGAKGHSLDADEIGKLYGELVQSGKGHLEAPKFANTQLSRAIAQEALVDYASQAILATDMGKDYHSANLIRQAIDADKLAAVIDKDGKAVPIEAAREHSLQFAQSISDNTRKDLDLNVSTTSEFGQLVLAGLPGVNAERAERMGETYNTLQDVMMAAEAGEASAALPKTLHHDLSRPANWAGAEARAHEIENAADHAGMDAIAVTNPMYPKTLKDAGSREMLYTMGDVDLNVPTVAMIVGEKTKAHDADVEAALAVASEAKQKNWAVSLHLSGETSASMAKAIAEMPEAERPRILLVGDGHMATAKDSKIREAITAVGHAGGGYVTRTAPTQKADAGMDGEVSYKADRRAAVEFQGRQASAAVVMKSNGNDMEMLALRTALQTGKPIAAVGPSNPEDPSMDDLRFRGAGYSANQRLLQGGDRVSVMLETRNTAFQPNFIPDMTEQTKNNYIPFEGSTAGMQNAPNDPKRENDIDHSAVESGQRMSASISWREPAEFIPAGKGLAEFLDNVEAGNARDIASKEADIVAQARANDAKFLDVSSRMDTRADVAAVFGEISDRSQDAIDADTQNHFMQQRAGMGR</sequence>
<dbReference type="Proteomes" id="UP000254508">
    <property type="component" value="Plasmid unnamed"/>
</dbReference>
<keyword evidence="1" id="KW-0175">Coiled coil</keyword>
<gene>
    <name evidence="2" type="ORF">DVR09_15030</name>
</gene>
<organism evidence="2 3">
    <name type="scientific">Erythrobacter aureus</name>
    <dbReference type="NCBI Taxonomy" id="2182384"/>
    <lineage>
        <taxon>Bacteria</taxon>
        <taxon>Pseudomonadati</taxon>
        <taxon>Pseudomonadota</taxon>
        <taxon>Alphaproteobacteria</taxon>
        <taxon>Sphingomonadales</taxon>
        <taxon>Erythrobacteraceae</taxon>
        <taxon>Erythrobacter/Porphyrobacter group</taxon>
        <taxon>Erythrobacter</taxon>
    </lineage>
</organism>
<name>A0A345YIL5_9SPHN</name>
<evidence type="ECO:0000313" key="2">
    <source>
        <dbReference type="EMBL" id="AXK43767.1"/>
    </source>
</evidence>
<evidence type="ECO:0000313" key="3">
    <source>
        <dbReference type="Proteomes" id="UP000254508"/>
    </source>
</evidence>
<proteinExistence type="predicted"/>